<sequence length="239" mass="26495">MVEQEMEDRPDLVSVGSCVLVSLLHRMDLYTLNLGDSRAVLATYDEGSDMKGFGRLKAIQLTDSHTVDNELERSRVLSDHPEDPTVIAGGKVKGKLKVTQAMGVGYLKKKNLNDALMGILRVRNLISPPYISTEPSLSVHRISKSDHFVIVGSDGLFDFFSNDEAVKLVHFYIMSNPNGDPAKFLLEQLVGRAADCAGFSMEELMNIPAGRRRKYHDDVTVMVIILGINQRTSKASTWV</sequence>
<protein>
    <recommendedName>
        <fullName evidence="1">PPM-type phosphatase domain-containing protein</fullName>
    </recommendedName>
</protein>
<comment type="caution">
    <text evidence="2">The sequence shown here is derived from an EMBL/GenBank/DDBJ whole genome shotgun (WGS) entry which is preliminary data.</text>
</comment>
<evidence type="ECO:0000313" key="2">
    <source>
        <dbReference type="EMBL" id="KAJ6382170.1"/>
    </source>
</evidence>
<dbReference type="EMBL" id="JAPFFI010000009">
    <property type="protein sequence ID" value="KAJ6382170.1"/>
    <property type="molecule type" value="Genomic_DNA"/>
</dbReference>
<reference evidence="2" key="1">
    <citation type="submission" date="2022-10" db="EMBL/GenBank/DDBJ databases">
        <authorList>
            <person name="Hyden B.L."/>
            <person name="Feng K."/>
            <person name="Yates T."/>
            <person name="Jawdy S."/>
            <person name="Smart L.B."/>
            <person name="Muchero W."/>
        </authorList>
    </citation>
    <scope>NUCLEOTIDE SEQUENCE</scope>
    <source>
        <tissue evidence="2">Shoot tip</tissue>
    </source>
</reference>
<evidence type="ECO:0000259" key="1">
    <source>
        <dbReference type="PROSITE" id="PS51746"/>
    </source>
</evidence>
<keyword evidence="3" id="KW-1185">Reference proteome</keyword>
<dbReference type="InterPro" id="IPR036457">
    <property type="entry name" value="PPM-type-like_dom_sf"/>
</dbReference>
<dbReference type="PANTHER" id="PTHR13832:SF550">
    <property type="entry name" value="PROTEIN PHOSPHATASE 2C 40-RELATED"/>
    <property type="match status" value="1"/>
</dbReference>
<dbReference type="SMART" id="SM00332">
    <property type="entry name" value="PP2Cc"/>
    <property type="match status" value="1"/>
</dbReference>
<evidence type="ECO:0000313" key="3">
    <source>
        <dbReference type="Proteomes" id="UP001141253"/>
    </source>
</evidence>
<dbReference type="PANTHER" id="PTHR13832">
    <property type="entry name" value="PROTEIN PHOSPHATASE 2C"/>
    <property type="match status" value="1"/>
</dbReference>
<organism evidence="2 3">
    <name type="scientific">Salix suchowensis</name>
    <dbReference type="NCBI Taxonomy" id="1278906"/>
    <lineage>
        <taxon>Eukaryota</taxon>
        <taxon>Viridiplantae</taxon>
        <taxon>Streptophyta</taxon>
        <taxon>Embryophyta</taxon>
        <taxon>Tracheophyta</taxon>
        <taxon>Spermatophyta</taxon>
        <taxon>Magnoliopsida</taxon>
        <taxon>eudicotyledons</taxon>
        <taxon>Gunneridae</taxon>
        <taxon>Pentapetalae</taxon>
        <taxon>rosids</taxon>
        <taxon>fabids</taxon>
        <taxon>Malpighiales</taxon>
        <taxon>Salicaceae</taxon>
        <taxon>Saliceae</taxon>
        <taxon>Salix</taxon>
    </lineage>
</organism>
<proteinExistence type="predicted"/>
<dbReference type="PROSITE" id="PS51746">
    <property type="entry name" value="PPM_2"/>
    <property type="match status" value="1"/>
</dbReference>
<reference evidence="2" key="2">
    <citation type="journal article" date="2023" name="Int. J. Mol. Sci.">
        <title>De Novo Assembly and Annotation of 11 Diverse Shrub Willow (Salix) Genomes Reveals Novel Gene Organization in Sex-Linked Regions.</title>
        <authorList>
            <person name="Hyden B."/>
            <person name="Feng K."/>
            <person name="Yates T.B."/>
            <person name="Jawdy S."/>
            <person name="Cereghino C."/>
            <person name="Smart L.B."/>
            <person name="Muchero W."/>
        </authorList>
    </citation>
    <scope>NUCLEOTIDE SEQUENCE</scope>
    <source>
        <tissue evidence="2">Shoot tip</tissue>
    </source>
</reference>
<dbReference type="InterPro" id="IPR001932">
    <property type="entry name" value="PPM-type_phosphatase-like_dom"/>
</dbReference>
<gene>
    <name evidence="2" type="ORF">OIU77_030761</name>
</gene>
<dbReference type="CDD" id="cd00143">
    <property type="entry name" value="PP2Cc"/>
    <property type="match status" value="1"/>
</dbReference>
<dbReference type="InterPro" id="IPR015655">
    <property type="entry name" value="PP2C"/>
</dbReference>
<name>A0ABQ9BGP9_9ROSI</name>
<feature type="domain" description="PPM-type phosphatase" evidence="1">
    <location>
        <begin position="1"/>
        <end position="226"/>
    </location>
</feature>
<dbReference type="Gene3D" id="3.60.40.10">
    <property type="entry name" value="PPM-type phosphatase domain"/>
    <property type="match status" value="1"/>
</dbReference>
<accession>A0ABQ9BGP9</accession>
<dbReference type="Pfam" id="PF00481">
    <property type="entry name" value="PP2C"/>
    <property type="match status" value="1"/>
</dbReference>
<dbReference type="Proteomes" id="UP001141253">
    <property type="component" value="Chromosome 6"/>
</dbReference>
<dbReference type="SUPFAM" id="SSF81606">
    <property type="entry name" value="PP2C-like"/>
    <property type="match status" value="1"/>
</dbReference>